<evidence type="ECO:0000256" key="2">
    <source>
        <dbReference type="ARBA" id="ARBA00007639"/>
    </source>
</evidence>
<dbReference type="SUPFAM" id="SSF53822">
    <property type="entry name" value="Periplasmic binding protein-like I"/>
    <property type="match status" value="1"/>
</dbReference>
<dbReference type="PANTHER" id="PTHR30036">
    <property type="entry name" value="D-XYLOSE-BINDING PERIPLASMIC PROTEIN"/>
    <property type="match status" value="1"/>
</dbReference>
<accession>A0A380TVG5</accession>
<keyword evidence="5" id="KW-0479">Metal-binding</keyword>
<name>A0A380TVG5_ACTLI</name>
<dbReference type="CDD" id="cd01539">
    <property type="entry name" value="PBP1_GGBP"/>
    <property type="match status" value="1"/>
</dbReference>
<evidence type="ECO:0000256" key="6">
    <source>
        <dbReference type="ARBA" id="ARBA00022729"/>
    </source>
</evidence>
<feature type="domain" description="Periplasmic binding protein" evidence="12">
    <location>
        <begin position="26"/>
        <end position="294"/>
    </location>
</feature>
<evidence type="ECO:0000256" key="1">
    <source>
        <dbReference type="ARBA" id="ARBA00004418"/>
    </source>
</evidence>
<evidence type="ECO:0000256" key="7">
    <source>
        <dbReference type="ARBA" id="ARBA00022764"/>
    </source>
</evidence>
<dbReference type="Gene3D" id="3.40.50.2300">
    <property type="match status" value="2"/>
</dbReference>
<reference evidence="13 14" key="1">
    <citation type="submission" date="2018-06" db="EMBL/GenBank/DDBJ databases">
        <authorList>
            <consortium name="Pathogen Informatics"/>
            <person name="Doyle S."/>
        </authorList>
    </citation>
    <scope>NUCLEOTIDE SEQUENCE [LARGE SCALE GENOMIC DNA]</scope>
    <source>
        <strain evidence="13 14">NCTC4191</strain>
    </source>
</reference>
<dbReference type="RefSeq" id="WP_115590383.1">
    <property type="nucleotide sequence ID" value="NZ_LR134169.1"/>
</dbReference>
<dbReference type="GO" id="GO:0046872">
    <property type="term" value="F:metal ion binding"/>
    <property type="evidence" value="ECO:0007669"/>
    <property type="project" value="UniProtKB-KW"/>
</dbReference>
<sequence length="323" mass="35641">MKKLAICSLAVGISLSSSVIAQDTLGVSLYQYDDNFIRLMHDELIAYTSENPSLSLLMNDAQNSQFVQNNQVQTLVNHKVDVLAVNLVDPNAWATVIGKAKDANLPIILFNKDPGAKAINSYKKVYYVGSNPEEAGKAQAKMIANHWKSSEALDLNHDGKMQYALLKGEVGHPDAEKRTKAVIEELKTQGIKTEQLALESAVWNKEIAKTKVNAWLSTPQNNIEVIISNNDSMAIGALEVVTEKNKALPIYGVDATPEALNLIRKGKLAGTVTNDWRSQSRAIIDFSRLLAKGELPENSQWKLENRVLRIPAMSIDRSNISDF</sequence>
<dbReference type="GO" id="GO:0030288">
    <property type="term" value="C:outer membrane-bounded periplasmic space"/>
    <property type="evidence" value="ECO:0007669"/>
    <property type="project" value="TreeGrafter"/>
</dbReference>
<evidence type="ECO:0000313" key="14">
    <source>
        <dbReference type="Proteomes" id="UP000254253"/>
    </source>
</evidence>
<dbReference type="GO" id="GO:0055085">
    <property type="term" value="P:transmembrane transport"/>
    <property type="evidence" value="ECO:0007669"/>
    <property type="project" value="UniProtKB-ARBA"/>
</dbReference>
<gene>
    <name evidence="13" type="primary">mglB</name>
    <name evidence="13" type="ORF">NCTC4191_00890</name>
</gene>
<evidence type="ECO:0000256" key="8">
    <source>
        <dbReference type="ARBA" id="ARBA00022837"/>
    </source>
</evidence>
<evidence type="ECO:0000256" key="3">
    <source>
        <dbReference type="ARBA" id="ARBA00022448"/>
    </source>
</evidence>
<dbReference type="EMBL" id="UFRN01000002">
    <property type="protein sequence ID" value="SUT92630.1"/>
    <property type="molecule type" value="Genomic_DNA"/>
</dbReference>
<protein>
    <recommendedName>
        <fullName evidence="10">D-galactose/methyl-galactoside binding periplasmic protein MglB</fullName>
    </recommendedName>
</protein>
<keyword evidence="14" id="KW-1185">Reference proteome</keyword>
<dbReference type="InterPro" id="IPR028082">
    <property type="entry name" value="Peripla_BP_I"/>
</dbReference>
<dbReference type="InterPro" id="IPR025997">
    <property type="entry name" value="SBP_2_dom"/>
</dbReference>
<feature type="chain" id="PRO_5016847284" description="D-galactose/methyl-galactoside binding periplasmic protein MglB" evidence="11">
    <location>
        <begin position="22"/>
        <end position="323"/>
    </location>
</feature>
<evidence type="ECO:0000313" key="13">
    <source>
        <dbReference type="EMBL" id="SUT92630.1"/>
    </source>
</evidence>
<comment type="similarity">
    <text evidence="2">Belongs to the bacterial solute-binding protein 2 family.</text>
</comment>
<evidence type="ECO:0000256" key="10">
    <source>
        <dbReference type="ARBA" id="ARBA00034344"/>
    </source>
</evidence>
<dbReference type="InterPro" id="IPR044085">
    <property type="entry name" value="MglB-like_PBP1"/>
</dbReference>
<dbReference type="Proteomes" id="UP000254253">
    <property type="component" value="Unassembled WGS sequence"/>
</dbReference>
<comment type="subcellular location">
    <subcellularLocation>
        <location evidence="1">Periplasm</location>
    </subcellularLocation>
</comment>
<comment type="subunit">
    <text evidence="9">The ABC transporter complex is composed of one ATP-binding protein (MglA), two transmembrane proteins (MglC) and a solute-binding protein (MglB).</text>
</comment>
<dbReference type="PANTHER" id="PTHR30036:SF2">
    <property type="entry name" value="D-GALACTOSE_METHYL-GALACTOSIDE BINDING PERIPLASMIC PROTEIN MGLB"/>
    <property type="match status" value="1"/>
</dbReference>
<keyword evidence="7" id="KW-0574">Periplasm</keyword>
<keyword evidence="8" id="KW-0106">Calcium</keyword>
<keyword evidence="6 11" id="KW-0732">Signal</keyword>
<dbReference type="AlphaFoldDB" id="A0A380TVG5"/>
<proteinExistence type="inferred from homology"/>
<feature type="signal peptide" evidence="11">
    <location>
        <begin position="1"/>
        <end position="21"/>
    </location>
</feature>
<evidence type="ECO:0000256" key="5">
    <source>
        <dbReference type="ARBA" id="ARBA00022723"/>
    </source>
</evidence>
<dbReference type="InterPro" id="IPR050555">
    <property type="entry name" value="Bact_Solute-Bind_Prot2"/>
</dbReference>
<keyword evidence="3" id="KW-0813">Transport</keyword>
<evidence type="ECO:0000259" key="12">
    <source>
        <dbReference type="Pfam" id="PF13407"/>
    </source>
</evidence>
<evidence type="ECO:0000256" key="4">
    <source>
        <dbReference type="ARBA" id="ARBA00022597"/>
    </source>
</evidence>
<evidence type="ECO:0000256" key="9">
    <source>
        <dbReference type="ARBA" id="ARBA00034323"/>
    </source>
</evidence>
<dbReference type="GO" id="GO:0030246">
    <property type="term" value="F:carbohydrate binding"/>
    <property type="evidence" value="ECO:0007669"/>
    <property type="project" value="InterPro"/>
</dbReference>
<organism evidence="13 14">
    <name type="scientific">Actinobacillus lignieresii</name>
    <dbReference type="NCBI Taxonomy" id="720"/>
    <lineage>
        <taxon>Bacteria</taxon>
        <taxon>Pseudomonadati</taxon>
        <taxon>Pseudomonadota</taxon>
        <taxon>Gammaproteobacteria</taxon>
        <taxon>Pasteurellales</taxon>
        <taxon>Pasteurellaceae</taxon>
        <taxon>Actinobacillus</taxon>
    </lineage>
</organism>
<keyword evidence="4" id="KW-0762">Sugar transport</keyword>
<dbReference type="Pfam" id="PF13407">
    <property type="entry name" value="Peripla_BP_4"/>
    <property type="match status" value="1"/>
</dbReference>
<evidence type="ECO:0000256" key="11">
    <source>
        <dbReference type="SAM" id="SignalP"/>
    </source>
</evidence>